<evidence type="ECO:0008006" key="5">
    <source>
        <dbReference type="Google" id="ProtNLM"/>
    </source>
</evidence>
<reference evidence="3 4" key="1">
    <citation type="journal article" date="2018" name="Proc. Natl. Acad. Sci. U.S.A.">
        <title>Draft genome sequence of Camellia sinensis var. sinensis provides insights into the evolution of the tea genome and tea quality.</title>
        <authorList>
            <person name="Wei C."/>
            <person name="Yang H."/>
            <person name="Wang S."/>
            <person name="Zhao J."/>
            <person name="Liu C."/>
            <person name="Gao L."/>
            <person name="Xia E."/>
            <person name="Lu Y."/>
            <person name="Tai Y."/>
            <person name="She G."/>
            <person name="Sun J."/>
            <person name="Cao H."/>
            <person name="Tong W."/>
            <person name="Gao Q."/>
            <person name="Li Y."/>
            <person name="Deng W."/>
            <person name="Jiang X."/>
            <person name="Wang W."/>
            <person name="Chen Q."/>
            <person name="Zhang S."/>
            <person name="Li H."/>
            <person name="Wu J."/>
            <person name="Wang P."/>
            <person name="Li P."/>
            <person name="Shi C."/>
            <person name="Zheng F."/>
            <person name="Jian J."/>
            <person name="Huang B."/>
            <person name="Shan D."/>
            <person name="Shi M."/>
            <person name="Fang C."/>
            <person name="Yue Y."/>
            <person name="Li F."/>
            <person name="Li D."/>
            <person name="Wei S."/>
            <person name="Han B."/>
            <person name="Jiang C."/>
            <person name="Yin Y."/>
            <person name="Xia T."/>
            <person name="Zhang Z."/>
            <person name="Bennetzen J.L."/>
            <person name="Zhao S."/>
            <person name="Wan X."/>
        </authorList>
    </citation>
    <scope>NUCLEOTIDE SEQUENCE [LARGE SCALE GENOMIC DNA]</scope>
    <source>
        <strain evidence="4">cv. Shuchazao</strain>
        <tissue evidence="3">Leaf</tissue>
    </source>
</reference>
<dbReference type="PANTHER" id="PTHR31642:SF115">
    <property type="entry name" value="PROTEIN ECERIFERUM 26-LIKE"/>
    <property type="match status" value="1"/>
</dbReference>
<dbReference type="GO" id="GO:0016747">
    <property type="term" value="F:acyltransferase activity, transferring groups other than amino-acyl groups"/>
    <property type="evidence" value="ECO:0007669"/>
    <property type="project" value="TreeGrafter"/>
</dbReference>
<gene>
    <name evidence="3" type="ORF">TEA_026409</name>
</gene>
<comment type="similarity">
    <text evidence="1">Belongs to the plant acyltransferase family.</text>
</comment>
<dbReference type="STRING" id="542762.A0A4S4DRP3"/>
<protein>
    <recommendedName>
        <fullName evidence="5">Protein ECERIFERUM 26-like</fullName>
    </recommendedName>
</protein>
<keyword evidence="4" id="KW-1185">Reference proteome</keyword>
<feature type="region of interest" description="Disordered" evidence="2">
    <location>
        <begin position="193"/>
        <end position="221"/>
    </location>
</feature>
<proteinExistence type="inferred from homology"/>
<evidence type="ECO:0000313" key="4">
    <source>
        <dbReference type="Proteomes" id="UP000306102"/>
    </source>
</evidence>
<dbReference type="InterPro" id="IPR050317">
    <property type="entry name" value="Plant_Fungal_Acyltransferase"/>
</dbReference>
<dbReference type="PANTHER" id="PTHR31642">
    <property type="entry name" value="TRICHOTHECENE 3-O-ACETYLTRANSFERASE"/>
    <property type="match status" value="1"/>
</dbReference>
<evidence type="ECO:0000256" key="2">
    <source>
        <dbReference type="SAM" id="MobiDB-lite"/>
    </source>
</evidence>
<dbReference type="Pfam" id="PF02458">
    <property type="entry name" value="Transferase"/>
    <property type="match status" value="1"/>
</dbReference>
<evidence type="ECO:0000313" key="3">
    <source>
        <dbReference type="EMBL" id="THG05798.1"/>
    </source>
</evidence>
<dbReference type="InterPro" id="IPR023213">
    <property type="entry name" value="CAT-like_dom_sf"/>
</dbReference>
<comment type="caution">
    <text evidence="3">The sequence shown here is derived from an EMBL/GenBank/DDBJ whole genome shotgun (WGS) entry which is preliminary data.</text>
</comment>
<name>A0A4S4DRP3_CAMSN</name>
<dbReference type="EMBL" id="SDRB02010555">
    <property type="protein sequence ID" value="THG05798.1"/>
    <property type="molecule type" value="Genomic_DNA"/>
</dbReference>
<dbReference type="AlphaFoldDB" id="A0A4S4DRP3"/>
<dbReference type="Proteomes" id="UP000306102">
    <property type="component" value="Unassembled WGS sequence"/>
</dbReference>
<dbReference type="Gene3D" id="3.30.559.10">
    <property type="entry name" value="Chloramphenicol acetyltransferase-like domain"/>
    <property type="match status" value="2"/>
</dbReference>
<organism evidence="3 4">
    <name type="scientific">Camellia sinensis var. sinensis</name>
    <name type="common">China tea</name>
    <dbReference type="NCBI Taxonomy" id="542762"/>
    <lineage>
        <taxon>Eukaryota</taxon>
        <taxon>Viridiplantae</taxon>
        <taxon>Streptophyta</taxon>
        <taxon>Embryophyta</taxon>
        <taxon>Tracheophyta</taxon>
        <taxon>Spermatophyta</taxon>
        <taxon>Magnoliopsida</taxon>
        <taxon>eudicotyledons</taxon>
        <taxon>Gunneridae</taxon>
        <taxon>Pentapetalae</taxon>
        <taxon>asterids</taxon>
        <taxon>Ericales</taxon>
        <taxon>Theaceae</taxon>
        <taxon>Camellia</taxon>
    </lineage>
</organism>
<sequence length="442" mass="48813">MVVSSKEESPVYGIKLSSVGPGKVTGQDVVHEPTNMDLAMKLHYLRGVYYFSSQALEGLTITYMKESSFTLLNYFYVACGRFRRSESSGRPYIKCNDCGVRLIEAHCVNTIDEWLEMVKDVDDDDNGDLHKLLSYNQVIGPELPFSPLVLLQITRFKCGGISVGLTWAHVLGDTFSAIDFMNAWGQVMAGHKPAQSLKPDQSHTKIEISSSPLKRSEDPLSVKQVGPVGDHWISPNNCKMEAFSFQLSTKQISQLHSKVCGQVGTKTIPVFQSLCALIWKTIAKIRDGPEPKVVTICKNNPQNGHKNGLLSNGQVVSVVEASFSIMEANLKELAELVINQAMDEQSKIEEAMERDQGLSDFVIYGSNLTFVDLEDVNLYGFELKGQKPVYATYAIDGVGDEGAVLFLPGPKDGNGGKVVTLIMPQNQVLKLKYELKREFSTA</sequence>
<accession>A0A4S4DRP3</accession>
<evidence type="ECO:0000256" key="1">
    <source>
        <dbReference type="ARBA" id="ARBA00009861"/>
    </source>
</evidence>